<dbReference type="PANTHER" id="PTHR48010">
    <property type="entry name" value="OS05G0588300 PROTEIN"/>
    <property type="match status" value="1"/>
</dbReference>
<comment type="caution">
    <text evidence="2">The sequence shown here is derived from an EMBL/GenBank/DDBJ whole genome shotgun (WGS) entry which is preliminary data.</text>
</comment>
<sequence>MIGVERIPDRQEIETQGIWGKRSRKEVIVVVTAVLIAIAALITVLIVVVGKDDEGTVTYSRPVEANITVASPQQELEILRASFERYPVSQGYLQTISNDVWDLQGKQEDESMPPEVRAAAWIIHEDTVNEYHQLPRRFALATLFYAMGGSSWTRKTGWLTSVSHCEWEGVQCAGEHVFAPGAFQRPVSDVSVLDFHQNNLVGSIPEALVMLDGIQELVWGHNKIGGKINSEIFRNMPLLQEIYLHHNELTGTIPDDLFNENRTLDHLYLHGNLLTGALPAVYCEACPTCPENLFRFGLDCKEVACEILACCDPYDVCFD</sequence>
<reference evidence="2 3" key="1">
    <citation type="journal article" date="2015" name="Plant Cell">
        <title>Oil accumulation by the oleaginous diatom Fistulifera solaris as revealed by the genome and transcriptome.</title>
        <authorList>
            <person name="Tanaka T."/>
            <person name="Maeda Y."/>
            <person name="Veluchamy A."/>
            <person name="Tanaka M."/>
            <person name="Abida H."/>
            <person name="Marechal E."/>
            <person name="Bowler C."/>
            <person name="Muto M."/>
            <person name="Sunaga Y."/>
            <person name="Tanaka M."/>
            <person name="Yoshino T."/>
            <person name="Taniguchi T."/>
            <person name="Fukuda Y."/>
            <person name="Nemoto M."/>
            <person name="Matsumoto M."/>
            <person name="Wong P.S."/>
            <person name="Aburatani S."/>
            <person name="Fujibuchi W."/>
        </authorList>
    </citation>
    <scope>NUCLEOTIDE SEQUENCE [LARGE SCALE GENOMIC DNA]</scope>
    <source>
        <strain evidence="2 3">JPCC DA0580</strain>
    </source>
</reference>
<keyword evidence="1" id="KW-0812">Transmembrane</keyword>
<protein>
    <recommendedName>
        <fullName evidence="4">Leucine-rich repeat-containing N-terminal plant-type domain-containing protein</fullName>
    </recommendedName>
</protein>
<evidence type="ECO:0000256" key="1">
    <source>
        <dbReference type="SAM" id="Phobius"/>
    </source>
</evidence>
<evidence type="ECO:0008006" key="4">
    <source>
        <dbReference type="Google" id="ProtNLM"/>
    </source>
</evidence>
<gene>
    <name evidence="2" type="ORF">FisN_10Hh094</name>
</gene>
<dbReference type="InterPro" id="IPR032675">
    <property type="entry name" value="LRR_dom_sf"/>
</dbReference>
<dbReference type="Proteomes" id="UP000198406">
    <property type="component" value="Unassembled WGS sequence"/>
</dbReference>
<evidence type="ECO:0000313" key="3">
    <source>
        <dbReference type="Proteomes" id="UP000198406"/>
    </source>
</evidence>
<evidence type="ECO:0000313" key="2">
    <source>
        <dbReference type="EMBL" id="GAX18692.1"/>
    </source>
</evidence>
<dbReference type="InterPro" id="IPR050994">
    <property type="entry name" value="At_inactive_RLKs"/>
</dbReference>
<organism evidence="2 3">
    <name type="scientific">Fistulifera solaris</name>
    <name type="common">Oleaginous diatom</name>
    <dbReference type="NCBI Taxonomy" id="1519565"/>
    <lineage>
        <taxon>Eukaryota</taxon>
        <taxon>Sar</taxon>
        <taxon>Stramenopiles</taxon>
        <taxon>Ochrophyta</taxon>
        <taxon>Bacillariophyta</taxon>
        <taxon>Bacillariophyceae</taxon>
        <taxon>Bacillariophycidae</taxon>
        <taxon>Naviculales</taxon>
        <taxon>Naviculaceae</taxon>
        <taxon>Fistulifera</taxon>
    </lineage>
</organism>
<keyword evidence="1" id="KW-0472">Membrane</keyword>
<keyword evidence="3" id="KW-1185">Reference proteome</keyword>
<dbReference type="InParanoid" id="A0A1Z5JXU1"/>
<feature type="transmembrane region" description="Helical" evidence="1">
    <location>
        <begin position="27"/>
        <end position="50"/>
    </location>
</feature>
<dbReference type="Gene3D" id="3.80.10.10">
    <property type="entry name" value="Ribonuclease Inhibitor"/>
    <property type="match status" value="1"/>
</dbReference>
<dbReference type="EMBL" id="BDSP01000131">
    <property type="protein sequence ID" value="GAX18692.1"/>
    <property type="molecule type" value="Genomic_DNA"/>
</dbReference>
<dbReference type="AlphaFoldDB" id="A0A1Z5JXU1"/>
<proteinExistence type="predicted"/>
<dbReference type="OrthoDB" id="776842at2759"/>
<dbReference type="SUPFAM" id="SSF52058">
    <property type="entry name" value="L domain-like"/>
    <property type="match status" value="1"/>
</dbReference>
<dbReference type="Pfam" id="PF00560">
    <property type="entry name" value="LRR_1"/>
    <property type="match status" value="1"/>
</dbReference>
<name>A0A1Z5JXU1_FISSO</name>
<keyword evidence="1" id="KW-1133">Transmembrane helix</keyword>
<dbReference type="InterPro" id="IPR001611">
    <property type="entry name" value="Leu-rich_rpt"/>
</dbReference>
<accession>A0A1Z5JXU1</accession>